<evidence type="ECO:0000256" key="1">
    <source>
        <dbReference type="SAM" id="SignalP"/>
    </source>
</evidence>
<dbReference type="InterPro" id="IPR042095">
    <property type="entry name" value="SUMF_sf"/>
</dbReference>
<dbReference type="RefSeq" id="WP_316774218.1">
    <property type="nucleotide sequence ID" value="NZ_JASMWN010000003.1"/>
</dbReference>
<organism evidence="3 4">
    <name type="scientific">Sedimentitalea todarodis</name>
    <dbReference type="NCBI Taxonomy" id="1631240"/>
    <lineage>
        <taxon>Bacteria</taxon>
        <taxon>Pseudomonadati</taxon>
        <taxon>Pseudomonadota</taxon>
        <taxon>Alphaproteobacteria</taxon>
        <taxon>Rhodobacterales</taxon>
        <taxon>Paracoccaceae</taxon>
        <taxon>Sedimentitalea</taxon>
    </lineage>
</organism>
<sequence>MRLWLIVILTLLACQLSAQQDWPRELIDPAADTDPADLLLPMPCGAAMAFQKVSVPLDATDPLADRRVRLGQSRDQTGYSDYLLPAYLRGPFRDDDAGTTYYYIARYELTHGQYRVLNGDCAAPTRADRLAQGGLGWFDAVTLTQRYNEWLLKNAVGALPQVDDVPAFLRLPTEAEWEYATRGGARVDATQFPAPVFFGKGDLRDFARFQASGSSRGKLGPVGVRNPNPLGLFDVYGNAEELMLEPFRLNAIGRSGGQVGGIVTRGGSVLSTADQIYSAQRTEYPPYDAAKGTPLRAETFGVRLVLAAPITTSDQRLNQIRERWMDLANADQTGATVDPVARITTLIEAEIDPRRRDELDNLKLEFRRARDRAQTALQQSARATLLAGAVFVDSLDENAADIENKAGNIRLLIDLQRAGENSAVYGRQVEKHVAEIKQMRHVQSTYLLSFRAALETLTTDIGATDREAAYNVLREELSLSGRDKTLRTLDRFWEDLAVYDARPDINPTQLLKVALD</sequence>
<protein>
    <submittedName>
        <fullName evidence="3">SUMF1/EgtB/PvdO family nonheme iron enzyme</fullName>
    </submittedName>
</protein>
<dbReference type="InterPro" id="IPR016187">
    <property type="entry name" value="CTDL_fold"/>
</dbReference>
<evidence type="ECO:0000313" key="4">
    <source>
        <dbReference type="Proteomes" id="UP001255416"/>
    </source>
</evidence>
<evidence type="ECO:0000313" key="3">
    <source>
        <dbReference type="EMBL" id="MDU9003376.1"/>
    </source>
</evidence>
<proteinExistence type="predicted"/>
<reference evidence="4" key="1">
    <citation type="submission" date="2023-05" db="EMBL/GenBank/DDBJ databases">
        <title>Sedimentitalea sp. nov. JM2-8.</title>
        <authorList>
            <person name="Huang J."/>
        </authorList>
    </citation>
    <scope>NUCLEOTIDE SEQUENCE [LARGE SCALE GENOMIC DNA]</scope>
    <source>
        <strain evidence="4">KHS03</strain>
    </source>
</reference>
<comment type="caution">
    <text evidence="3">The sequence shown here is derived from an EMBL/GenBank/DDBJ whole genome shotgun (WGS) entry which is preliminary data.</text>
</comment>
<dbReference type="Gene3D" id="3.90.1580.10">
    <property type="entry name" value="paralog of FGE (formylglycine-generating enzyme)"/>
    <property type="match status" value="1"/>
</dbReference>
<name>A0ABU3VB42_9RHOB</name>
<feature type="signal peptide" evidence="1">
    <location>
        <begin position="1"/>
        <end position="18"/>
    </location>
</feature>
<feature type="chain" id="PRO_5045921247" evidence="1">
    <location>
        <begin position="19"/>
        <end position="516"/>
    </location>
</feature>
<dbReference type="EMBL" id="JASMWN010000003">
    <property type="protein sequence ID" value="MDU9003376.1"/>
    <property type="molecule type" value="Genomic_DNA"/>
</dbReference>
<dbReference type="InterPro" id="IPR051043">
    <property type="entry name" value="Sulfatase_Mod_Factor_Kinase"/>
</dbReference>
<accession>A0ABU3VB42</accession>
<keyword evidence="1" id="KW-0732">Signal</keyword>
<dbReference type="Pfam" id="PF03781">
    <property type="entry name" value="FGE-sulfatase"/>
    <property type="match status" value="1"/>
</dbReference>
<dbReference type="InterPro" id="IPR005532">
    <property type="entry name" value="SUMF_dom"/>
</dbReference>
<keyword evidence="4" id="KW-1185">Reference proteome</keyword>
<dbReference type="SUPFAM" id="SSF56436">
    <property type="entry name" value="C-type lectin-like"/>
    <property type="match status" value="1"/>
</dbReference>
<dbReference type="PANTHER" id="PTHR23150:SF19">
    <property type="entry name" value="FORMYLGLYCINE-GENERATING ENZYME"/>
    <property type="match status" value="1"/>
</dbReference>
<dbReference type="PANTHER" id="PTHR23150">
    <property type="entry name" value="SULFATASE MODIFYING FACTOR 1, 2"/>
    <property type="match status" value="1"/>
</dbReference>
<feature type="domain" description="Sulfatase-modifying factor enzyme-like" evidence="2">
    <location>
        <begin position="136"/>
        <end position="290"/>
    </location>
</feature>
<evidence type="ECO:0000259" key="2">
    <source>
        <dbReference type="Pfam" id="PF03781"/>
    </source>
</evidence>
<dbReference type="Proteomes" id="UP001255416">
    <property type="component" value="Unassembled WGS sequence"/>
</dbReference>
<gene>
    <name evidence="3" type="ORF">QO231_05845</name>
</gene>